<comment type="caution">
    <text evidence="4">The sequence shown here is derived from an EMBL/GenBank/DDBJ whole genome shotgun (WGS) entry which is preliminary data.</text>
</comment>
<keyword evidence="5" id="KW-1185">Reference proteome</keyword>
<dbReference type="HOGENOM" id="CLU_021803_1_0_1"/>
<evidence type="ECO:0000313" key="4">
    <source>
        <dbReference type="EMBL" id="KGO69405.1"/>
    </source>
</evidence>
<dbReference type="OMA" id="MSCPYDQ"/>
<evidence type="ECO:0000256" key="1">
    <source>
        <dbReference type="ARBA" id="ARBA00006174"/>
    </source>
</evidence>
<feature type="domain" description="MmgE/PrpD N-terminal" evidence="2">
    <location>
        <begin position="11"/>
        <end position="265"/>
    </location>
</feature>
<dbReference type="InterPro" id="IPR045336">
    <property type="entry name" value="MmgE_PrpD_N"/>
</dbReference>
<name>A0A0A2KYI2_PENIT</name>
<reference evidence="4 5" key="1">
    <citation type="journal article" date="2015" name="Mol. Plant Microbe Interact.">
        <title>Genome, transcriptome, and functional analyses of Penicillium expansum provide new insights into secondary metabolism and pathogenicity.</title>
        <authorList>
            <person name="Ballester A.R."/>
            <person name="Marcet-Houben M."/>
            <person name="Levin E."/>
            <person name="Sela N."/>
            <person name="Selma-Lazaro C."/>
            <person name="Carmona L."/>
            <person name="Wisniewski M."/>
            <person name="Droby S."/>
            <person name="Gonzalez-Candelas L."/>
            <person name="Gabaldon T."/>
        </authorList>
    </citation>
    <scope>NUCLEOTIDE SEQUENCE [LARGE SCALE GENOMIC DNA]</scope>
    <source>
        <strain evidence="4 5">PHI-1</strain>
    </source>
</reference>
<dbReference type="PANTHER" id="PTHR16943:SF15">
    <property type="entry name" value="DEHYDRATASE (PRPD), PUTATIVE-RELATED"/>
    <property type="match status" value="1"/>
</dbReference>
<dbReference type="PANTHER" id="PTHR16943">
    <property type="entry name" value="2-METHYLCITRATE DEHYDRATASE-RELATED"/>
    <property type="match status" value="1"/>
</dbReference>
<dbReference type="PhylomeDB" id="A0A0A2KYI2"/>
<dbReference type="Gene3D" id="3.30.1330.120">
    <property type="entry name" value="2-methylcitrate dehydratase PrpD"/>
    <property type="match status" value="1"/>
</dbReference>
<evidence type="ECO:0000259" key="3">
    <source>
        <dbReference type="Pfam" id="PF19305"/>
    </source>
</evidence>
<protein>
    <submittedName>
        <fullName evidence="4">MmgE/PrpD</fullName>
    </submittedName>
</protein>
<dbReference type="GO" id="GO:0016829">
    <property type="term" value="F:lyase activity"/>
    <property type="evidence" value="ECO:0007669"/>
    <property type="project" value="InterPro"/>
</dbReference>
<dbReference type="OrthoDB" id="10055203at2759"/>
<dbReference type="STRING" id="40296.A0A0A2KYI2"/>
<feature type="domain" description="MmgE/PrpD C-terminal" evidence="3">
    <location>
        <begin position="287"/>
        <end position="458"/>
    </location>
</feature>
<dbReference type="AlphaFoldDB" id="A0A0A2KYI2"/>
<dbReference type="InterPro" id="IPR042183">
    <property type="entry name" value="MmgE/PrpD_sf_1"/>
</dbReference>
<sequence length="489" mass="53495">MSRPYDQPIVDIVNYVYHHTLNQDDEAIWKCARTALLDAMGCAIETAATSSECRKLLGPVIEGTMVPDGFRVPGTEFQVDPAKGAFDLGVLIRYLDHNDALGGAEWGHPSDNIGAVLPVMDWLSRASLSGRRVHTGPPLTMQTLLIALVKAYEIQGCYQMRNAFNSYGIDHVVLVKLASAAVVCWLLGMADEQAMATISHVWMDGHPNRVYRSGANTIPRKGWAAGDAARRAVQLALLVQGGQAGSPGALSAKPWGFWELTFGEAGFILPRPFGSWTVQNVLFKSMPVEGHAISAVEAAVLQARQFRQRCLSNPLEQIRRIDLRTTAAAFLIINKQGTLHNHADRDHCIQYVAALSFLKGGPPEAADYLDNSPWAKSEELEALRDRIVVQSDPKLTEDYLDLDKKSIGAGMTVHLADGSSLPQILIEYPVGHTRNPKTSAAVQEKFFKNMGLMFSATEIGRILGAVQNPDTLISDFIDLFIQPSAKARL</sequence>
<organism evidence="4 5">
    <name type="scientific">Penicillium italicum</name>
    <name type="common">Blue mold</name>
    <dbReference type="NCBI Taxonomy" id="40296"/>
    <lineage>
        <taxon>Eukaryota</taxon>
        <taxon>Fungi</taxon>
        <taxon>Dikarya</taxon>
        <taxon>Ascomycota</taxon>
        <taxon>Pezizomycotina</taxon>
        <taxon>Eurotiomycetes</taxon>
        <taxon>Eurotiomycetidae</taxon>
        <taxon>Eurotiales</taxon>
        <taxon>Aspergillaceae</taxon>
        <taxon>Penicillium</taxon>
    </lineage>
</organism>
<dbReference type="Pfam" id="PF03972">
    <property type="entry name" value="MmgE_PrpD_N"/>
    <property type="match status" value="1"/>
</dbReference>
<dbReference type="InterPro" id="IPR042188">
    <property type="entry name" value="MmgE/PrpD_sf_2"/>
</dbReference>
<dbReference type="GO" id="GO:0005739">
    <property type="term" value="C:mitochondrion"/>
    <property type="evidence" value="ECO:0007669"/>
    <property type="project" value="TreeGrafter"/>
</dbReference>
<dbReference type="InterPro" id="IPR045337">
    <property type="entry name" value="MmgE_PrpD_C"/>
</dbReference>
<dbReference type="Pfam" id="PF19305">
    <property type="entry name" value="MmgE_PrpD_C"/>
    <property type="match status" value="1"/>
</dbReference>
<dbReference type="SUPFAM" id="SSF103378">
    <property type="entry name" value="2-methylcitrate dehydratase PrpD"/>
    <property type="match status" value="1"/>
</dbReference>
<dbReference type="InterPro" id="IPR036148">
    <property type="entry name" value="MmgE/PrpD_sf"/>
</dbReference>
<dbReference type="EMBL" id="JQGA01001146">
    <property type="protein sequence ID" value="KGO69405.1"/>
    <property type="molecule type" value="Genomic_DNA"/>
</dbReference>
<proteinExistence type="inferred from homology"/>
<gene>
    <name evidence="4" type="ORF">PITC_064900</name>
</gene>
<evidence type="ECO:0000259" key="2">
    <source>
        <dbReference type="Pfam" id="PF03972"/>
    </source>
</evidence>
<accession>A0A0A2KYI2</accession>
<comment type="similarity">
    <text evidence="1">Belongs to the PrpD family.</text>
</comment>
<dbReference type="InterPro" id="IPR005656">
    <property type="entry name" value="MmgE_PrpD"/>
</dbReference>
<dbReference type="Gene3D" id="1.10.4100.10">
    <property type="entry name" value="2-methylcitrate dehydratase PrpD"/>
    <property type="match status" value="1"/>
</dbReference>
<evidence type="ECO:0000313" key="5">
    <source>
        <dbReference type="Proteomes" id="UP000030104"/>
    </source>
</evidence>
<dbReference type="Proteomes" id="UP000030104">
    <property type="component" value="Unassembled WGS sequence"/>
</dbReference>